<organism evidence="1 2">
    <name type="scientific">Actinosynnema pretiosum</name>
    <dbReference type="NCBI Taxonomy" id="42197"/>
    <lineage>
        <taxon>Bacteria</taxon>
        <taxon>Bacillati</taxon>
        <taxon>Actinomycetota</taxon>
        <taxon>Actinomycetes</taxon>
        <taxon>Pseudonocardiales</taxon>
        <taxon>Pseudonocardiaceae</taxon>
        <taxon>Actinosynnema</taxon>
    </lineage>
</organism>
<protein>
    <submittedName>
        <fullName evidence="1">Uncharacterized protein</fullName>
    </submittedName>
</protein>
<gene>
    <name evidence="1" type="ORF">CNX65_22645</name>
</gene>
<accession>A0A290Z9T7</accession>
<evidence type="ECO:0000313" key="2">
    <source>
        <dbReference type="Proteomes" id="UP000218505"/>
    </source>
</evidence>
<keyword evidence="2" id="KW-1185">Reference proteome</keyword>
<name>A0A290Z9T7_9PSEU</name>
<proteinExistence type="predicted"/>
<sequence length="96" mass="10282">MLSPKEYAAAVVELVTSAAPDVFAVLVEDEEPPDAEIVAWGMAFEGRAEMVSTDGSFRALCRDAESALQSLASSGGLKVRLVWVTPDMVLRKLLAK</sequence>
<dbReference type="Proteomes" id="UP000218505">
    <property type="component" value="Chromosome"/>
</dbReference>
<dbReference type="KEGG" id="apre:CNX65_22645"/>
<evidence type="ECO:0000313" key="1">
    <source>
        <dbReference type="EMBL" id="ATE55739.1"/>
    </source>
</evidence>
<reference evidence="1" key="1">
    <citation type="submission" date="2017-09" db="EMBL/GenBank/DDBJ databases">
        <title>Complete Genome Sequence of ansamitocin-producing Bacterium Actinosynnema pretiosum X47.</title>
        <authorList>
            <person name="Cao G."/>
            <person name="Zong G."/>
            <person name="Zhong C."/>
            <person name="Fu J."/>
        </authorList>
    </citation>
    <scope>NUCLEOTIDE SEQUENCE [LARGE SCALE GENOMIC DNA]</scope>
    <source>
        <strain evidence="1">X47</strain>
    </source>
</reference>
<dbReference type="AlphaFoldDB" id="A0A290Z9T7"/>
<dbReference type="EMBL" id="CP023445">
    <property type="protein sequence ID" value="ATE55739.1"/>
    <property type="molecule type" value="Genomic_DNA"/>
</dbReference>